<evidence type="ECO:0000256" key="1">
    <source>
        <dbReference type="ARBA" id="ARBA00022741"/>
    </source>
</evidence>
<dbReference type="PANTHER" id="PTHR43119:SF1">
    <property type="entry name" value="ABC TRANSPORTER DOMAIN-CONTAINING PROTEIN"/>
    <property type="match status" value="1"/>
</dbReference>
<evidence type="ECO:0000256" key="2">
    <source>
        <dbReference type="ARBA" id="ARBA00022840"/>
    </source>
</evidence>
<name>A0A077WGD3_9FUNG</name>
<dbReference type="EMBL" id="LK023318">
    <property type="protein sequence ID" value="CDS06113.1"/>
    <property type="molecule type" value="Genomic_DNA"/>
</dbReference>
<organism evidence="5">
    <name type="scientific">Lichtheimia ramosa</name>
    <dbReference type="NCBI Taxonomy" id="688394"/>
    <lineage>
        <taxon>Eukaryota</taxon>
        <taxon>Fungi</taxon>
        <taxon>Fungi incertae sedis</taxon>
        <taxon>Mucoromycota</taxon>
        <taxon>Mucoromycotina</taxon>
        <taxon>Mucoromycetes</taxon>
        <taxon>Mucorales</taxon>
        <taxon>Lichtheimiaceae</taxon>
        <taxon>Lichtheimia</taxon>
    </lineage>
</organism>
<dbReference type="PANTHER" id="PTHR43119">
    <property type="entry name" value="ABC TRANSPORT PROTEIN ATP-BINDING COMPONENT-RELATED"/>
    <property type="match status" value="1"/>
</dbReference>
<sequence>MSSSSLFEAHNISMRLNDCGRWLFKDINIKLNKKGEILVLQGPSGTGKTTLLKCLAELIPYTSGYSTLHGKRPEDYGVPIWRSKVMYIPQRPSAHPGNPMDLYNLVKKYSSQKDKKNIGNPIDIGMRWNLAESHFQEKWSNLSGGEMQRCALAIALCFNPEVLLLDEPTSALDPDSAEKVEKDLKNYACIWITHDARQAERVGTGKLALTKPDENEQEDQDEQQPEQQDGGLHVPMITGNDEEEDHHKHKKFRLSPSAILDRLPIDLT</sequence>
<accession>A0A077WGD3</accession>
<dbReference type="InterPro" id="IPR003439">
    <property type="entry name" value="ABC_transporter-like_ATP-bd"/>
</dbReference>
<dbReference type="AlphaFoldDB" id="A0A077WGD3"/>
<dbReference type="CDD" id="cd00267">
    <property type="entry name" value="ABC_ATPase"/>
    <property type="match status" value="1"/>
</dbReference>
<dbReference type="GO" id="GO:0005524">
    <property type="term" value="F:ATP binding"/>
    <property type="evidence" value="ECO:0007669"/>
    <property type="project" value="UniProtKB-KW"/>
</dbReference>
<dbReference type="InterPro" id="IPR027417">
    <property type="entry name" value="P-loop_NTPase"/>
</dbReference>
<dbReference type="PROSITE" id="PS50893">
    <property type="entry name" value="ABC_TRANSPORTER_2"/>
    <property type="match status" value="1"/>
</dbReference>
<keyword evidence="1" id="KW-0547">Nucleotide-binding</keyword>
<protein>
    <recommendedName>
        <fullName evidence="4">ABC transporter domain-containing protein</fullName>
    </recommendedName>
</protein>
<dbReference type="Pfam" id="PF00005">
    <property type="entry name" value="ABC_tran"/>
    <property type="match status" value="1"/>
</dbReference>
<feature type="compositionally biased region" description="Acidic residues" evidence="3">
    <location>
        <begin position="215"/>
        <end position="224"/>
    </location>
</feature>
<dbReference type="OrthoDB" id="6593433at2759"/>
<proteinExistence type="predicted"/>
<evidence type="ECO:0000256" key="3">
    <source>
        <dbReference type="SAM" id="MobiDB-lite"/>
    </source>
</evidence>
<dbReference type="InterPro" id="IPR003593">
    <property type="entry name" value="AAA+_ATPase"/>
</dbReference>
<dbReference type="GO" id="GO:0016887">
    <property type="term" value="F:ATP hydrolysis activity"/>
    <property type="evidence" value="ECO:0007669"/>
    <property type="project" value="InterPro"/>
</dbReference>
<keyword evidence="2" id="KW-0067">ATP-binding</keyword>
<evidence type="ECO:0000313" key="5">
    <source>
        <dbReference type="EMBL" id="CDS06113.1"/>
    </source>
</evidence>
<gene>
    <name evidence="5" type="ORF">LRAMOSA08641</name>
</gene>
<dbReference type="SMART" id="SM00382">
    <property type="entry name" value="AAA"/>
    <property type="match status" value="1"/>
</dbReference>
<dbReference type="SUPFAM" id="SSF52540">
    <property type="entry name" value="P-loop containing nucleoside triphosphate hydrolases"/>
    <property type="match status" value="1"/>
</dbReference>
<feature type="region of interest" description="Disordered" evidence="3">
    <location>
        <begin position="211"/>
        <end position="255"/>
    </location>
</feature>
<feature type="domain" description="ABC transporter" evidence="4">
    <location>
        <begin position="7"/>
        <end position="236"/>
    </location>
</feature>
<evidence type="ECO:0000259" key="4">
    <source>
        <dbReference type="PROSITE" id="PS50893"/>
    </source>
</evidence>
<dbReference type="Gene3D" id="3.40.50.300">
    <property type="entry name" value="P-loop containing nucleotide triphosphate hydrolases"/>
    <property type="match status" value="1"/>
</dbReference>
<reference evidence="5" key="1">
    <citation type="journal article" date="2014" name="Genome Announc.">
        <title>De novo whole-genome sequence and genome annotation of Lichtheimia ramosa.</title>
        <authorList>
            <person name="Linde J."/>
            <person name="Schwartze V."/>
            <person name="Binder U."/>
            <person name="Lass-Florl C."/>
            <person name="Voigt K."/>
            <person name="Horn F."/>
        </authorList>
    </citation>
    <scope>NUCLEOTIDE SEQUENCE</scope>
    <source>
        <strain evidence="5">JMRC FSU:6197</strain>
    </source>
</reference>